<evidence type="ECO:0000313" key="2">
    <source>
        <dbReference type="EMBL" id="EEH55298.1"/>
    </source>
</evidence>
<dbReference type="RefSeq" id="XP_003060529.1">
    <property type="nucleotide sequence ID" value="XM_003060483.1"/>
</dbReference>
<dbReference type="OrthoDB" id="433924at2759"/>
<proteinExistence type="predicted"/>
<dbReference type="Gene3D" id="2.40.50.40">
    <property type="match status" value="1"/>
</dbReference>
<reference evidence="2 3" key="1">
    <citation type="journal article" date="2009" name="Science">
        <title>Green evolution and dynamic adaptations revealed by genomes of the marine picoeukaryotes Micromonas.</title>
        <authorList>
            <person name="Worden A.Z."/>
            <person name="Lee J.H."/>
            <person name="Mock T."/>
            <person name="Rouze P."/>
            <person name="Simmons M.P."/>
            <person name="Aerts A.L."/>
            <person name="Allen A.E."/>
            <person name="Cuvelier M.L."/>
            <person name="Derelle E."/>
            <person name="Everett M.V."/>
            <person name="Foulon E."/>
            <person name="Grimwood J."/>
            <person name="Gundlach H."/>
            <person name="Henrissat B."/>
            <person name="Napoli C."/>
            <person name="McDonald S.M."/>
            <person name="Parker M.S."/>
            <person name="Rombauts S."/>
            <person name="Salamov A."/>
            <person name="Von Dassow P."/>
            <person name="Badger J.H."/>
            <person name="Coutinho P.M."/>
            <person name="Demir E."/>
            <person name="Dubchak I."/>
            <person name="Gentemann C."/>
            <person name="Eikrem W."/>
            <person name="Gready J.E."/>
            <person name="John U."/>
            <person name="Lanier W."/>
            <person name="Lindquist E.A."/>
            <person name="Lucas S."/>
            <person name="Mayer K.F."/>
            <person name="Moreau H."/>
            <person name="Not F."/>
            <person name="Otillar R."/>
            <person name="Panaud O."/>
            <person name="Pangilinan J."/>
            <person name="Paulsen I."/>
            <person name="Piegu B."/>
            <person name="Poliakov A."/>
            <person name="Robbens S."/>
            <person name="Schmutz J."/>
            <person name="Toulza E."/>
            <person name="Wyss T."/>
            <person name="Zelensky A."/>
            <person name="Zhou K."/>
            <person name="Armbrust E.V."/>
            <person name="Bhattacharya D."/>
            <person name="Goodenough U.W."/>
            <person name="Van de Peer Y."/>
            <person name="Grigoriev I.V."/>
        </authorList>
    </citation>
    <scope>NUCLEOTIDE SEQUENCE [LARGE SCALE GENOMIC DNA]</scope>
    <source>
        <strain evidence="2 3">CCMP1545</strain>
    </source>
</reference>
<sequence length="217" mass="23991">MRWVATATAQFLRNRHAQLTRAFSRNSAPPNDKPSAAAMDTTERAAATPVAPVLPGVKEHLVHHDYTVRSRLSPRATPPALALARPALASRSAAPALSQWLSAETARSHALHEICKQFNCTEQGAKNAMSRREIPECKDWHHHNGSWKQKETPGGSVKMPAGHPISKIVGKRSFPDGTIQYKVTWADYDDTHATWESPENIQHAKDMVAAFEKSHVE</sequence>
<dbReference type="GeneID" id="9685967"/>
<dbReference type="Proteomes" id="UP000001876">
    <property type="component" value="Unassembled WGS sequence"/>
</dbReference>
<dbReference type="EMBL" id="GG663742">
    <property type="protein sequence ID" value="EEH55298.1"/>
    <property type="molecule type" value="Genomic_DNA"/>
</dbReference>
<dbReference type="SUPFAM" id="SSF54160">
    <property type="entry name" value="Chromo domain-like"/>
    <property type="match status" value="1"/>
</dbReference>
<dbReference type="InterPro" id="IPR000953">
    <property type="entry name" value="Chromo/chromo_shadow_dom"/>
</dbReference>
<dbReference type="KEGG" id="mpp:MICPUCDRAFT_60446"/>
<accession>C1MYH5</accession>
<dbReference type="Pfam" id="PF00385">
    <property type="entry name" value="Chromo"/>
    <property type="match status" value="1"/>
</dbReference>
<dbReference type="CDD" id="cd00024">
    <property type="entry name" value="CD_CSD"/>
    <property type="match status" value="1"/>
</dbReference>
<gene>
    <name evidence="2" type="ORF">MICPUCDRAFT_60446</name>
</gene>
<dbReference type="PROSITE" id="PS50013">
    <property type="entry name" value="CHROMO_2"/>
    <property type="match status" value="1"/>
</dbReference>
<dbReference type="AlphaFoldDB" id="C1MYH5"/>
<dbReference type="InterPro" id="IPR016197">
    <property type="entry name" value="Chromo-like_dom_sf"/>
</dbReference>
<keyword evidence="3" id="KW-1185">Reference proteome</keyword>
<evidence type="ECO:0000313" key="3">
    <source>
        <dbReference type="Proteomes" id="UP000001876"/>
    </source>
</evidence>
<feature type="domain" description="Chromo" evidence="1">
    <location>
        <begin position="163"/>
        <end position="217"/>
    </location>
</feature>
<organism evidence="3">
    <name type="scientific">Micromonas pusilla (strain CCMP1545)</name>
    <name type="common">Picoplanktonic green alga</name>
    <dbReference type="NCBI Taxonomy" id="564608"/>
    <lineage>
        <taxon>Eukaryota</taxon>
        <taxon>Viridiplantae</taxon>
        <taxon>Chlorophyta</taxon>
        <taxon>Mamiellophyceae</taxon>
        <taxon>Mamiellales</taxon>
        <taxon>Mamiellaceae</taxon>
        <taxon>Micromonas</taxon>
    </lineage>
</organism>
<dbReference type="InterPro" id="IPR023780">
    <property type="entry name" value="Chromo_domain"/>
</dbReference>
<name>C1MYH5_MICPC</name>
<protein>
    <submittedName>
        <fullName evidence="2">Predicted protein</fullName>
    </submittedName>
</protein>
<dbReference type="SMART" id="SM00298">
    <property type="entry name" value="CHROMO"/>
    <property type="match status" value="1"/>
</dbReference>
<evidence type="ECO:0000259" key="1">
    <source>
        <dbReference type="PROSITE" id="PS50013"/>
    </source>
</evidence>